<accession>A0A8J7WVY8</accession>
<evidence type="ECO:0000313" key="3">
    <source>
        <dbReference type="Proteomes" id="UP000677913"/>
    </source>
</evidence>
<dbReference type="InterPro" id="IPR002912">
    <property type="entry name" value="ACT_dom"/>
</dbReference>
<evidence type="ECO:0000313" key="2">
    <source>
        <dbReference type="EMBL" id="MBS2966124.1"/>
    </source>
</evidence>
<comment type="caution">
    <text evidence="2">The sequence shown here is derived from an EMBL/GenBank/DDBJ whole genome shotgun (WGS) entry which is preliminary data.</text>
</comment>
<dbReference type="Proteomes" id="UP000677913">
    <property type="component" value="Unassembled WGS sequence"/>
</dbReference>
<organism evidence="2 3">
    <name type="scientific">Actinocrinis puniceicyclus</name>
    <dbReference type="NCBI Taxonomy" id="977794"/>
    <lineage>
        <taxon>Bacteria</taxon>
        <taxon>Bacillati</taxon>
        <taxon>Actinomycetota</taxon>
        <taxon>Actinomycetes</taxon>
        <taxon>Catenulisporales</taxon>
        <taxon>Actinospicaceae</taxon>
        <taxon>Actinocrinis</taxon>
    </lineage>
</organism>
<dbReference type="SUPFAM" id="SSF55021">
    <property type="entry name" value="ACT-like"/>
    <property type="match status" value="1"/>
</dbReference>
<name>A0A8J7WVY8_9ACTN</name>
<reference evidence="2" key="1">
    <citation type="submission" date="2021-04" db="EMBL/GenBank/DDBJ databases">
        <title>Genome based classification of Actinospica acidithermotolerans sp. nov., an actinobacterium isolated from an Indonesian hot spring.</title>
        <authorList>
            <person name="Kusuma A.B."/>
            <person name="Putra K.E."/>
            <person name="Nafisah S."/>
            <person name="Loh J."/>
            <person name="Nouioui I."/>
            <person name="Goodfellow M."/>
        </authorList>
    </citation>
    <scope>NUCLEOTIDE SEQUENCE</scope>
    <source>
        <strain evidence="2">DSM 45618</strain>
    </source>
</reference>
<dbReference type="InterPro" id="IPR045865">
    <property type="entry name" value="ACT-like_dom_sf"/>
</dbReference>
<proteinExistence type="predicted"/>
<dbReference type="Pfam" id="PF01842">
    <property type="entry name" value="ACT"/>
    <property type="match status" value="1"/>
</dbReference>
<feature type="domain" description="ACT" evidence="1">
    <location>
        <begin position="4"/>
        <end position="83"/>
    </location>
</feature>
<dbReference type="Gene3D" id="3.30.70.260">
    <property type="match status" value="1"/>
</dbReference>
<gene>
    <name evidence="2" type="ORF">KGA66_23970</name>
</gene>
<dbReference type="PROSITE" id="PS51671">
    <property type="entry name" value="ACT"/>
    <property type="match status" value="1"/>
</dbReference>
<protein>
    <submittedName>
        <fullName evidence="2">ACT domain-containing protein</fullName>
    </submittedName>
</protein>
<evidence type="ECO:0000259" key="1">
    <source>
        <dbReference type="PROSITE" id="PS51671"/>
    </source>
</evidence>
<dbReference type="AlphaFoldDB" id="A0A8J7WVY8"/>
<dbReference type="EMBL" id="JAGSXH010000123">
    <property type="protein sequence ID" value="MBS2966124.1"/>
    <property type="molecule type" value="Genomic_DNA"/>
</dbReference>
<dbReference type="RefSeq" id="WP_211470888.1">
    <property type="nucleotide sequence ID" value="NZ_JAGSXH010000123.1"/>
</dbReference>
<keyword evidence="3" id="KW-1185">Reference proteome</keyword>
<sequence>MLLRLRIWVADRPGALGQVTRELGACGADIVQVSVLSRERGRALDEITVFLPEQEQRDRLERALRALTSVTVEGIRPSGEVPGAFPDLDLLGRVAADPRAALNLLAEALPRILAADWAVVVPAGAGGPLPAAAVTARSWSAPREIEVPQLPQRAAAVSVGGTRYACAPVGESGLLLVVARIGDPAFHRFEVMRLARVTQVAAAIAGSRLGARAPASSAQDGS</sequence>